<sequence length="137" mass="16645">MEQDLYNTTINHYGYLALLLVFSTLNLIYHYKSYCYYRERKPIQVQKKISKIYWLGVLCFNGVLFYSTISYLYSYVKFTEYDYFDFDTTYLLWYALQFFIFGSIGFLEFFLLRKRIKELRIEANRTDEIKSIGNSSI</sequence>
<protein>
    <submittedName>
        <fullName evidence="2">Uncharacterized protein</fullName>
    </submittedName>
</protein>
<keyword evidence="1" id="KW-0472">Membrane</keyword>
<dbReference type="Proteomes" id="UP000619238">
    <property type="component" value="Unassembled WGS sequence"/>
</dbReference>
<evidence type="ECO:0000313" key="3">
    <source>
        <dbReference type="Proteomes" id="UP000619238"/>
    </source>
</evidence>
<accession>A0ABR7QDZ9</accession>
<dbReference type="RefSeq" id="WP_187563696.1">
    <property type="nucleotide sequence ID" value="NZ_JACGWS010000013.1"/>
</dbReference>
<gene>
    <name evidence="2" type="ORF">H2O64_18415</name>
</gene>
<dbReference type="EMBL" id="JACGWS010000013">
    <property type="protein sequence ID" value="MBC8756653.1"/>
    <property type="molecule type" value="Genomic_DNA"/>
</dbReference>
<keyword evidence="1" id="KW-0812">Transmembrane</keyword>
<comment type="caution">
    <text evidence="2">The sequence shown here is derived from an EMBL/GenBank/DDBJ whole genome shotgun (WGS) entry which is preliminary data.</text>
</comment>
<evidence type="ECO:0000256" key="1">
    <source>
        <dbReference type="SAM" id="Phobius"/>
    </source>
</evidence>
<organism evidence="2 3">
    <name type="scientific">Kordia aestuariivivens</name>
    <dbReference type="NCBI Taxonomy" id="2759037"/>
    <lineage>
        <taxon>Bacteria</taxon>
        <taxon>Pseudomonadati</taxon>
        <taxon>Bacteroidota</taxon>
        <taxon>Flavobacteriia</taxon>
        <taxon>Flavobacteriales</taxon>
        <taxon>Flavobacteriaceae</taxon>
        <taxon>Kordia</taxon>
    </lineage>
</organism>
<keyword evidence="3" id="KW-1185">Reference proteome</keyword>
<keyword evidence="1" id="KW-1133">Transmembrane helix</keyword>
<evidence type="ECO:0000313" key="2">
    <source>
        <dbReference type="EMBL" id="MBC8756653.1"/>
    </source>
</evidence>
<name>A0ABR7QDZ9_9FLAO</name>
<feature type="transmembrane region" description="Helical" evidence="1">
    <location>
        <begin position="93"/>
        <end position="112"/>
    </location>
</feature>
<feature type="transmembrane region" description="Helical" evidence="1">
    <location>
        <begin position="52"/>
        <end position="73"/>
    </location>
</feature>
<reference evidence="2 3" key="1">
    <citation type="submission" date="2020-07" db="EMBL/GenBank/DDBJ databases">
        <title>Description of Kordia aestuariivivens sp. nov., isolated from a tidal flat.</title>
        <authorList>
            <person name="Park S."/>
            <person name="Yoon J.-H."/>
        </authorList>
    </citation>
    <scope>NUCLEOTIDE SEQUENCE [LARGE SCALE GENOMIC DNA]</scope>
    <source>
        <strain evidence="2 3">YSTF-M3</strain>
    </source>
</reference>
<feature type="transmembrane region" description="Helical" evidence="1">
    <location>
        <begin position="12"/>
        <end position="31"/>
    </location>
</feature>
<proteinExistence type="predicted"/>